<organism evidence="2 3">
    <name type="scientific">Gimesia algae</name>
    <dbReference type="NCBI Taxonomy" id="2527971"/>
    <lineage>
        <taxon>Bacteria</taxon>
        <taxon>Pseudomonadati</taxon>
        <taxon>Planctomycetota</taxon>
        <taxon>Planctomycetia</taxon>
        <taxon>Planctomycetales</taxon>
        <taxon>Planctomycetaceae</taxon>
        <taxon>Gimesia</taxon>
    </lineage>
</organism>
<keyword evidence="1" id="KW-0812">Transmembrane</keyword>
<gene>
    <name evidence="2" type="ORF">Pan161_60080</name>
</gene>
<dbReference type="RefSeq" id="WP_145232225.1">
    <property type="nucleotide sequence ID" value="NZ_CP036343.1"/>
</dbReference>
<reference evidence="2 3" key="1">
    <citation type="submission" date="2019-02" db="EMBL/GenBank/DDBJ databases">
        <title>Deep-cultivation of Planctomycetes and their phenomic and genomic characterization uncovers novel biology.</title>
        <authorList>
            <person name="Wiegand S."/>
            <person name="Jogler M."/>
            <person name="Boedeker C."/>
            <person name="Pinto D."/>
            <person name="Vollmers J."/>
            <person name="Rivas-Marin E."/>
            <person name="Kohn T."/>
            <person name="Peeters S.H."/>
            <person name="Heuer A."/>
            <person name="Rast P."/>
            <person name="Oberbeckmann S."/>
            <person name="Bunk B."/>
            <person name="Jeske O."/>
            <person name="Meyerdierks A."/>
            <person name="Storesund J.E."/>
            <person name="Kallscheuer N."/>
            <person name="Luecker S."/>
            <person name="Lage O.M."/>
            <person name="Pohl T."/>
            <person name="Merkel B.J."/>
            <person name="Hornburger P."/>
            <person name="Mueller R.-W."/>
            <person name="Bruemmer F."/>
            <person name="Labrenz M."/>
            <person name="Spormann A.M."/>
            <person name="Op den Camp H."/>
            <person name="Overmann J."/>
            <person name="Amann R."/>
            <person name="Jetten M.S.M."/>
            <person name="Mascher T."/>
            <person name="Medema M.H."/>
            <person name="Devos D.P."/>
            <person name="Kaster A.-K."/>
            <person name="Ovreas L."/>
            <person name="Rohde M."/>
            <person name="Galperin M.Y."/>
            <person name="Jogler C."/>
        </authorList>
    </citation>
    <scope>NUCLEOTIDE SEQUENCE [LARGE SCALE GENOMIC DNA]</scope>
    <source>
        <strain evidence="2 3">Pan161</strain>
    </source>
</reference>
<dbReference type="AlphaFoldDB" id="A0A517VMS5"/>
<proteinExistence type="predicted"/>
<evidence type="ECO:0000313" key="3">
    <source>
        <dbReference type="Proteomes" id="UP000316855"/>
    </source>
</evidence>
<name>A0A517VMS5_9PLAN</name>
<keyword evidence="1" id="KW-1133">Transmembrane helix</keyword>
<sequence>MLSIMVDLNSKRLIYLKVFLFLVILLFAKGLIIAQAGSWQISLLLQYQISKKQKQLTHRIDFIYLKLLIELLLRTRGTQ</sequence>
<keyword evidence="3" id="KW-1185">Reference proteome</keyword>
<feature type="transmembrane region" description="Helical" evidence="1">
    <location>
        <begin position="12"/>
        <end position="36"/>
    </location>
</feature>
<keyword evidence="1" id="KW-0472">Membrane</keyword>
<dbReference type="Proteomes" id="UP000316855">
    <property type="component" value="Chromosome"/>
</dbReference>
<evidence type="ECO:0000256" key="1">
    <source>
        <dbReference type="SAM" id="Phobius"/>
    </source>
</evidence>
<dbReference type="KEGG" id="gax:Pan161_60080"/>
<accession>A0A517VMS5</accession>
<dbReference type="EMBL" id="CP036343">
    <property type="protein sequence ID" value="QDT94312.1"/>
    <property type="molecule type" value="Genomic_DNA"/>
</dbReference>
<evidence type="ECO:0000313" key="2">
    <source>
        <dbReference type="EMBL" id="QDT94312.1"/>
    </source>
</evidence>
<protein>
    <submittedName>
        <fullName evidence="2">Uncharacterized protein</fullName>
    </submittedName>
</protein>